<protein>
    <submittedName>
        <fullName evidence="2">Uncharacterized protein</fullName>
    </submittedName>
</protein>
<reference evidence="2 3" key="1">
    <citation type="submission" date="2014-04" db="EMBL/GenBank/DDBJ databases">
        <authorList>
            <consortium name="DOE Joint Genome Institute"/>
            <person name="Kuo A."/>
            <person name="Kohler A."/>
            <person name="Nagy L.G."/>
            <person name="Floudas D."/>
            <person name="Copeland A."/>
            <person name="Barry K.W."/>
            <person name="Cichocki N."/>
            <person name="Veneault-Fourrey C."/>
            <person name="LaButti K."/>
            <person name="Lindquist E.A."/>
            <person name="Lipzen A."/>
            <person name="Lundell T."/>
            <person name="Morin E."/>
            <person name="Murat C."/>
            <person name="Sun H."/>
            <person name="Tunlid A."/>
            <person name="Henrissat B."/>
            <person name="Grigoriev I.V."/>
            <person name="Hibbett D.S."/>
            <person name="Martin F."/>
            <person name="Nordberg H.P."/>
            <person name="Cantor M.N."/>
            <person name="Hua S.X."/>
        </authorList>
    </citation>
    <scope>NUCLEOTIDE SEQUENCE [LARGE SCALE GENOMIC DNA]</scope>
    <source>
        <strain evidence="2 3">LaAM-08-1</strain>
    </source>
</reference>
<reference evidence="3" key="2">
    <citation type="submission" date="2015-01" db="EMBL/GenBank/DDBJ databases">
        <title>Evolutionary Origins and Diversification of the Mycorrhizal Mutualists.</title>
        <authorList>
            <consortium name="DOE Joint Genome Institute"/>
            <consortium name="Mycorrhizal Genomics Consortium"/>
            <person name="Kohler A."/>
            <person name="Kuo A."/>
            <person name="Nagy L.G."/>
            <person name="Floudas D."/>
            <person name="Copeland A."/>
            <person name="Barry K.W."/>
            <person name="Cichocki N."/>
            <person name="Veneault-Fourrey C."/>
            <person name="LaButti K."/>
            <person name="Lindquist E.A."/>
            <person name="Lipzen A."/>
            <person name="Lundell T."/>
            <person name="Morin E."/>
            <person name="Murat C."/>
            <person name="Riley R."/>
            <person name="Ohm R."/>
            <person name="Sun H."/>
            <person name="Tunlid A."/>
            <person name="Henrissat B."/>
            <person name="Grigoriev I.V."/>
            <person name="Hibbett D.S."/>
            <person name="Martin F."/>
        </authorList>
    </citation>
    <scope>NUCLEOTIDE SEQUENCE [LARGE SCALE GENOMIC DNA]</scope>
    <source>
        <strain evidence="3">LaAM-08-1</strain>
    </source>
</reference>
<feature type="compositionally biased region" description="Low complexity" evidence="1">
    <location>
        <begin position="1006"/>
        <end position="1019"/>
    </location>
</feature>
<evidence type="ECO:0000256" key="1">
    <source>
        <dbReference type="SAM" id="MobiDB-lite"/>
    </source>
</evidence>
<feature type="region of interest" description="Disordered" evidence="1">
    <location>
        <begin position="996"/>
        <end position="1055"/>
    </location>
</feature>
<sequence length="1150" mass="128705">MPPRAPKQKDRGLPGGGSHSTKTPATKANERSKKNKKPEPKTSKKQAPDTNGDADTRQIFDCVSISTHKSRDDVQAMNISHAEARLRALAGKTRLVFHLIILSVVESDFSRFLLVRLYVDKPARPDFSRDQGSLPALPSHADDVVTTIASAMEPDAPVPPANSPSSATVEGTDADDPVLPLLPPRLELLSMADFDDCDLVAMNGALKGNTRYRFAFAEGGYRTYNGCRPKKGRRTPADDRTSMFDIETASWVPIPADKTSPHTPEDLIEAVNDVRIMDRRCIAYVHPEARKAFKALNASRQPNDPEIHPLHVYNLSKEDEAALVAGLDGSEAVYKFQKTWEEGYIRYEASLPREGVPNAADLRTEMWDDQTQKYRMLAAGYTVPHDPQDYVDAVNWEIARAEKHRRAAISCAGRKLRSCNKEEKQEIAEQVNKQNGAGDWEDWDAPDPLIESDLSGSDYEEARRGLEKTRAWHKSRGRSVTDTEEDDAKIDEEDAEEEPDLEHDKEEEVCSKAKGRSVTDAEEEDTRFDEEEDEEERDLERDEQEEARSKAARVVLSTMKREGKAPTSTDAHWEDLRASFSPSQLDAASVLNSYGLTLMPNALLPDLEELSSTKPSLMEMALYPMFGQIVWQVAHKLGHLYGRSSEFAMEKAGLLRKEKRAPNRYNTFKTFVSRTKPEEGDHEGLQLWNRATNDEYKKLMAGATTKEEKDERIQDAVTFIKNQVNEEGPNVRDASVRFASYMKEIRDLITNIKRRDPSFDIAGILVYSGKNQTARNKSGFFMSSEDLQTLCTREEWPISTLTDIFVSKVRAMHADRKIKQQMDQRNAASSTASSSTVHASTRLASALKEEASSEKELLPYTKERQKQFTKLFLDLLNGCLPEKDQRKSAAWTTWPNLAYQFKVVITGWDSAVVDIAFCPGFATTKISSSQWKHLSTLIVKGILEVKPWSAEQKLIAESEACFGEIPVVINSEGLPMVFVKDSTKWVRDNCSISAPMKKRDRKGDTSSPVSSFSSSPVLSTKKRSYDTAMAPPEEEVNRKSTREYHPLPKQAEVEPLAKRQRHVTFASLPNNMFYAKLRQEHPISFFNPLKNQKTPASSSRSVSQPSARSLAHARSSSRSVSQPSASTSGQARVYGKRAGPGKDSKGSVAN</sequence>
<feature type="compositionally biased region" description="Basic and acidic residues" evidence="1">
    <location>
        <begin position="460"/>
        <end position="470"/>
    </location>
</feature>
<dbReference type="Proteomes" id="UP000054477">
    <property type="component" value="Unassembled WGS sequence"/>
</dbReference>
<feature type="region of interest" description="Disordered" evidence="1">
    <location>
        <begin position="1087"/>
        <end position="1150"/>
    </location>
</feature>
<proteinExistence type="predicted"/>
<feature type="region of interest" description="Disordered" evidence="1">
    <location>
        <begin position="153"/>
        <end position="176"/>
    </location>
</feature>
<dbReference type="HOGENOM" id="CLU_276596_0_0_1"/>
<dbReference type="OrthoDB" id="2689409at2759"/>
<feature type="compositionally biased region" description="Basic and acidic residues" evidence="1">
    <location>
        <begin position="28"/>
        <end position="42"/>
    </location>
</feature>
<gene>
    <name evidence="2" type="ORF">K443DRAFT_116265</name>
</gene>
<feature type="compositionally biased region" description="Basic and acidic residues" evidence="1">
    <location>
        <begin position="1035"/>
        <end position="1055"/>
    </location>
</feature>
<accession>A0A0C9WLX8</accession>
<feature type="compositionally biased region" description="Basic and acidic residues" evidence="1">
    <location>
        <begin position="502"/>
        <end position="511"/>
    </location>
</feature>
<dbReference type="AlphaFoldDB" id="A0A0C9WLX8"/>
<feature type="compositionally biased region" description="Acidic residues" evidence="1">
    <location>
        <begin position="482"/>
        <end position="501"/>
    </location>
</feature>
<feature type="compositionally biased region" description="Low complexity" evidence="1">
    <location>
        <begin position="1095"/>
        <end position="1128"/>
    </location>
</feature>
<organism evidence="2 3">
    <name type="scientific">Laccaria amethystina LaAM-08-1</name>
    <dbReference type="NCBI Taxonomy" id="1095629"/>
    <lineage>
        <taxon>Eukaryota</taxon>
        <taxon>Fungi</taxon>
        <taxon>Dikarya</taxon>
        <taxon>Basidiomycota</taxon>
        <taxon>Agaricomycotina</taxon>
        <taxon>Agaricomycetes</taxon>
        <taxon>Agaricomycetidae</taxon>
        <taxon>Agaricales</taxon>
        <taxon>Agaricineae</taxon>
        <taxon>Hydnangiaceae</taxon>
        <taxon>Laccaria</taxon>
    </lineage>
</organism>
<evidence type="ECO:0000313" key="3">
    <source>
        <dbReference type="Proteomes" id="UP000054477"/>
    </source>
</evidence>
<feature type="compositionally biased region" description="Low complexity" evidence="1">
    <location>
        <begin position="827"/>
        <end position="839"/>
    </location>
</feature>
<feature type="region of interest" description="Disordered" evidence="1">
    <location>
        <begin position="429"/>
        <end position="550"/>
    </location>
</feature>
<name>A0A0C9WLX8_9AGAR</name>
<dbReference type="EMBL" id="KN839129">
    <property type="protein sequence ID" value="KIJ90690.1"/>
    <property type="molecule type" value="Genomic_DNA"/>
</dbReference>
<feature type="region of interest" description="Disordered" evidence="1">
    <location>
        <begin position="817"/>
        <end position="839"/>
    </location>
</feature>
<evidence type="ECO:0000313" key="2">
    <source>
        <dbReference type="EMBL" id="KIJ90690.1"/>
    </source>
</evidence>
<keyword evidence="3" id="KW-1185">Reference proteome</keyword>
<feature type="compositionally biased region" description="Basic and acidic residues" evidence="1">
    <location>
        <begin position="1140"/>
        <end position="1150"/>
    </location>
</feature>
<feature type="region of interest" description="Disordered" evidence="1">
    <location>
        <begin position="1"/>
        <end position="56"/>
    </location>
</feature>
<feature type="compositionally biased region" description="Acidic residues" evidence="1">
    <location>
        <begin position="520"/>
        <end position="545"/>
    </location>
</feature>